<gene>
    <name evidence="1" type="ORF">M421DRAFT_2781</name>
</gene>
<dbReference type="AlphaFoldDB" id="A0A6A5RS53"/>
<sequence length="150" mass="16397">MGPPAKRKLVKIADLIGGMEDLLDYYFFNHQLCQNATENAKERRCLATLPSLPEFSSVKDMAAAACKSGLEELLYEELVDKKTLVVTVNALLGAVLEDVENEGEMLEAAACLGVDPVQQIVRIGEGDLLGVEEFWFVQRAASVPIVESLI</sequence>
<dbReference type="GeneID" id="54346518"/>
<evidence type="ECO:0000313" key="1">
    <source>
        <dbReference type="EMBL" id="KAF1931271.1"/>
    </source>
</evidence>
<protein>
    <submittedName>
        <fullName evidence="1">Uncharacterized protein</fullName>
    </submittedName>
</protein>
<keyword evidence="2" id="KW-1185">Reference proteome</keyword>
<name>A0A6A5RS53_9PLEO</name>
<dbReference type="EMBL" id="ML978961">
    <property type="protein sequence ID" value="KAF1931271.1"/>
    <property type="molecule type" value="Genomic_DNA"/>
</dbReference>
<reference evidence="1" key="1">
    <citation type="journal article" date="2020" name="Stud. Mycol.">
        <title>101 Dothideomycetes genomes: a test case for predicting lifestyles and emergence of pathogens.</title>
        <authorList>
            <person name="Haridas S."/>
            <person name="Albert R."/>
            <person name="Binder M."/>
            <person name="Bloem J."/>
            <person name="Labutti K."/>
            <person name="Salamov A."/>
            <person name="Andreopoulos B."/>
            <person name="Baker S."/>
            <person name="Barry K."/>
            <person name="Bills G."/>
            <person name="Bluhm B."/>
            <person name="Cannon C."/>
            <person name="Castanera R."/>
            <person name="Culley D."/>
            <person name="Daum C."/>
            <person name="Ezra D."/>
            <person name="Gonzalez J."/>
            <person name="Henrissat B."/>
            <person name="Kuo A."/>
            <person name="Liang C."/>
            <person name="Lipzen A."/>
            <person name="Lutzoni F."/>
            <person name="Magnuson J."/>
            <person name="Mondo S."/>
            <person name="Nolan M."/>
            <person name="Ohm R."/>
            <person name="Pangilinan J."/>
            <person name="Park H.-J."/>
            <person name="Ramirez L."/>
            <person name="Alfaro M."/>
            <person name="Sun H."/>
            <person name="Tritt A."/>
            <person name="Yoshinaga Y."/>
            <person name="Zwiers L.-H."/>
            <person name="Turgeon B."/>
            <person name="Goodwin S."/>
            <person name="Spatafora J."/>
            <person name="Crous P."/>
            <person name="Grigoriev I."/>
        </authorList>
    </citation>
    <scope>NUCLEOTIDE SEQUENCE</scope>
    <source>
        <strain evidence="1">CBS 183.55</strain>
    </source>
</reference>
<evidence type="ECO:0000313" key="2">
    <source>
        <dbReference type="Proteomes" id="UP000800082"/>
    </source>
</evidence>
<dbReference type="OrthoDB" id="3790311at2759"/>
<organism evidence="1 2">
    <name type="scientific">Didymella exigua CBS 183.55</name>
    <dbReference type="NCBI Taxonomy" id="1150837"/>
    <lineage>
        <taxon>Eukaryota</taxon>
        <taxon>Fungi</taxon>
        <taxon>Dikarya</taxon>
        <taxon>Ascomycota</taxon>
        <taxon>Pezizomycotina</taxon>
        <taxon>Dothideomycetes</taxon>
        <taxon>Pleosporomycetidae</taxon>
        <taxon>Pleosporales</taxon>
        <taxon>Pleosporineae</taxon>
        <taxon>Didymellaceae</taxon>
        <taxon>Didymella</taxon>
    </lineage>
</organism>
<proteinExistence type="predicted"/>
<dbReference type="RefSeq" id="XP_033451519.1">
    <property type="nucleotide sequence ID" value="XM_033588871.1"/>
</dbReference>
<dbReference type="Proteomes" id="UP000800082">
    <property type="component" value="Unassembled WGS sequence"/>
</dbReference>
<accession>A0A6A5RS53</accession>